<feature type="compositionally biased region" description="Pro residues" evidence="1">
    <location>
        <begin position="407"/>
        <end position="416"/>
    </location>
</feature>
<feature type="region of interest" description="Disordered" evidence="1">
    <location>
        <begin position="377"/>
        <end position="416"/>
    </location>
</feature>
<feature type="compositionally biased region" description="Basic and acidic residues" evidence="1">
    <location>
        <begin position="393"/>
        <end position="402"/>
    </location>
</feature>
<comment type="caution">
    <text evidence="2">The sequence shown here is derived from an EMBL/GenBank/DDBJ whole genome shotgun (WGS) entry which is preliminary data.</text>
</comment>
<proteinExistence type="predicted"/>
<evidence type="ECO:0000313" key="2">
    <source>
        <dbReference type="EMBL" id="GMH74441.1"/>
    </source>
</evidence>
<protein>
    <submittedName>
        <fullName evidence="2">Uncharacterized protein</fullName>
    </submittedName>
</protein>
<reference evidence="3" key="1">
    <citation type="journal article" date="2023" name="Commun. Biol.">
        <title>Genome analysis of Parmales, the sister group of diatoms, reveals the evolutionary specialization of diatoms from phago-mixotrophs to photoautotrophs.</title>
        <authorList>
            <person name="Ban H."/>
            <person name="Sato S."/>
            <person name="Yoshikawa S."/>
            <person name="Yamada K."/>
            <person name="Nakamura Y."/>
            <person name="Ichinomiya M."/>
            <person name="Sato N."/>
            <person name="Blanc-Mathieu R."/>
            <person name="Endo H."/>
            <person name="Kuwata A."/>
            <person name="Ogata H."/>
        </authorList>
    </citation>
    <scope>NUCLEOTIDE SEQUENCE [LARGE SCALE GENOMIC DNA]</scope>
</reference>
<sequence>MIITLTHIYHNNVVVLKTNSECFNVCGEGWFCNGRIFWRLEGEEFRVSGSGDLKFVKDGVGIFARSGKYHVRDIGGEKVDVKGVEDFLGVGEIYEKKEEDLGKKMLEDLLKGGEVEEEKEKVGGEKGENGNLAVYLRFGDETATSLVDREGVVITCVGDFEETTNSKVDEGDGNKVAMLKDFKGRLEVEAKGWSGTGGGDGGEKWQSVEWWGKGDGIFERTWNGGALTITNSGGKVTLNNEVVEESFEGWGHYCVWLGEGKATLMLGTGAQTEVQLEGDLGGGGMVWEGLITDVRVWASKRKESEVEEWREEALPQAEKRRKFKVKIKKGGLGGGGGVPKLGGGGKLAPKLGAKLGGGGGVPKLGAKAVPKLGAKAVPKLGAKLPPKTPDPLKTPERDHNVESESALPPPAPAPVSPTPPPITLTLTHTLPPLSSSLGLSAAALLLKSSFPPTLTLTACKSNKCALASPILGSNLLPIGAEVCRVSGRRDDGVLLLGLKVRRGATSERVGV</sequence>
<dbReference type="AlphaFoldDB" id="A0A9W7ANJ7"/>
<name>A0A9W7ANJ7_9STRA</name>
<accession>A0A9W7ANJ7</accession>
<dbReference type="EMBL" id="BLQM01000196">
    <property type="protein sequence ID" value="GMH74441.1"/>
    <property type="molecule type" value="Genomic_DNA"/>
</dbReference>
<evidence type="ECO:0000313" key="3">
    <source>
        <dbReference type="Proteomes" id="UP001162640"/>
    </source>
</evidence>
<gene>
    <name evidence="2" type="ORF">TL16_g06466</name>
</gene>
<dbReference type="Proteomes" id="UP001162640">
    <property type="component" value="Unassembled WGS sequence"/>
</dbReference>
<organism evidence="2 3">
    <name type="scientific">Triparma laevis f. inornata</name>
    <dbReference type="NCBI Taxonomy" id="1714386"/>
    <lineage>
        <taxon>Eukaryota</taxon>
        <taxon>Sar</taxon>
        <taxon>Stramenopiles</taxon>
        <taxon>Ochrophyta</taxon>
        <taxon>Bolidophyceae</taxon>
        <taxon>Parmales</taxon>
        <taxon>Triparmaceae</taxon>
        <taxon>Triparma</taxon>
    </lineage>
</organism>
<evidence type="ECO:0000256" key="1">
    <source>
        <dbReference type="SAM" id="MobiDB-lite"/>
    </source>
</evidence>